<evidence type="ECO:0000313" key="1">
    <source>
        <dbReference type="EMBL" id="MPM67116.1"/>
    </source>
</evidence>
<dbReference type="EMBL" id="VSSQ01021496">
    <property type="protein sequence ID" value="MPM67116.1"/>
    <property type="molecule type" value="Genomic_DNA"/>
</dbReference>
<evidence type="ECO:0008006" key="2">
    <source>
        <dbReference type="Google" id="ProtNLM"/>
    </source>
</evidence>
<dbReference type="Pfam" id="PF06050">
    <property type="entry name" value="HGD-D"/>
    <property type="match status" value="1"/>
</dbReference>
<dbReference type="AlphaFoldDB" id="A0A645BP13"/>
<reference evidence="1" key="1">
    <citation type="submission" date="2019-08" db="EMBL/GenBank/DDBJ databases">
        <authorList>
            <person name="Kucharzyk K."/>
            <person name="Murdoch R.W."/>
            <person name="Higgins S."/>
            <person name="Loffler F."/>
        </authorList>
    </citation>
    <scope>NUCLEOTIDE SEQUENCE</scope>
</reference>
<accession>A0A645BP13</accession>
<proteinExistence type="predicted"/>
<sequence length="299" mass="34668">MGNGIEARAFGIPTFQLAVPIRHTQESVQEYGAEEIANCIRFIEQQTGETFDWDNYFKCIGTFNEQTKLFLEWLDMSRTDYPQVIGNNVALYRDAYYQVGGGRDPRFLKNDQEITKLAWDSYEQKNSCVSQVRHRAVLWGVQAQYYTAFPIWLQNCWGILPIIDMLSLTSTRICSTTDKDVAMLDMAHLYMNMNMRNRSNGGYQVGVEDLWRFCEEFRADMVILYEHIGCKSMSGYHGIFEEEGRKRGIHIVWATHGLMDPRAASRADMRGEVNLYMRSVLKEEPLDPSLEHFDDSNAW</sequence>
<gene>
    <name evidence="1" type="ORF">SDC9_114033</name>
</gene>
<protein>
    <recommendedName>
        <fullName evidence="2">2-hydroxyglutaryl-CoA dehydratase, D-component</fullName>
    </recommendedName>
</protein>
<organism evidence="1">
    <name type="scientific">bioreactor metagenome</name>
    <dbReference type="NCBI Taxonomy" id="1076179"/>
    <lineage>
        <taxon>unclassified sequences</taxon>
        <taxon>metagenomes</taxon>
        <taxon>ecological metagenomes</taxon>
    </lineage>
</organism>
<comment type="caution">
    <text evidence="1">The sequence shown here is derived from an EMBL/GenBank/DDBJ whole genome shotgun (WGS) entry which is preliminary data.</text>
</comment>
<dbReference type="InterPro" id="IPR010327">
    <property type="entry name" value="FldB/FldC_alpha/beta"/>
</dbReference>
<name>A0A645BP13_9ZZZZ</name>